<dbReference type="SUPFAM" id="SSF54427">
    <property type="entry name" value="NTF2-like"/>
    <property type="match status" value="1"/>
</dbReference>
<dbReference type="InterPro" id="IPR037401">
    <property type="entry name" value="SnoaL-like"/>
</dbReference>
<evidence type="ECO:0000313" key="3">
    <source>
        <dbReference type="Proteomes" id="UP000298225"/>
    </source>
</evidence>
<reference evidence="2 3" key="1">
    <citation type="submission" date="2019-03" db="EMBL/GenBank/DDBJ databases">
        <title>Bradyrhizobium strains diversity isolated from Chamaecrista fasciculata.</title>
        <authorList>
            <person name="Urquiaga M.C.O."/>
            <person name="Hungria M."/>
            <person name="Delamuta J.R.M."/>
        </authorList>
    </citation>
    <scope>NUCLEOTIDE SEQUENCE [LARGE SCALE GENOMIC DNA]</scope>
    <source>
        <strain evidence="2 3">CNPSo 3424</strain>
    </source>
</reference>
<sequence>MNLPRIIEAFFDADTRNDPDALVAAFSRNGSVTDEGVVHQGSDAVRIWWRAAKDKYHHVAVPVEVASAGDKLRVRATVTGRFPGSPAVLNYTFTIANGEIAGLEIG</sequence>
<keyword evidence="3" id="KW-1185">Reference proteome</keyword>
<dbReference type="AlphaFoldDB" id="A0A4Y9LAA8"/>
<dbReference type="EMBL" id="SPQU01000004">
    <property type="protein sequence ID" value="TFV40295.1"/>
    <property type="molecule type" value="Genomic_DNA"/>
</dbReference>
<accession>A0A4Y9LAA8</accession>
<organism evidence="2 3">
    <name type="scientific">Bradyrhizobium frederickii</name>
    <dbReference type="NCBI Taxonomy" id="2560054"/>
    <lineage>
        <taxon>Bacteria</taxon>
        <taxon>Pseudomonadati</taxon>
        <taxon>Pseudomonadota</taxon>
        <taxon>Alphaproteobacteria</taxon>
        <taxon>Hyphomicrobiales</taxon>
        <taxon>Nitrobacteraceae</taxon>
        <taxon>Bradyrhizobium</taxon>
    </lineage>
</organism>
<comment type="caution">
    <text evidence="2">The sequence shown here is derived from an EMBL/GenBank/DDBJ whole genome shotgun (WGS) entry which is preliminary data.</text>
</comment>
<proteinExistence type="predicted"/>
<evidence type="ECO:0000313" key="2">
    <source>
        <dbReference type="EMBL" id="TFV40295.1"/>
    </source>
</evidence>
<protein>
    <submittedName>
        <fullName evidence="2">Nuclear transport factor 2 family protein</fullName>
    </submittedName>
</protein>
<dbReference type="Gene3D" id="3.10.450.50">
    <property type="match status" value="1"/>
</dbReference>
<dbReference type="InterPro" id="IPR032710">
    <property type="entry name" value="NTF2-like_dom_sf"/>
</dbReference>
<dbReference type="Proteomes" id="UP000298225">
    <property type="component" value="Unassembled WGS sequence"/>
</dbReference>
<dbReference type="OrthoDB" id="8684708at2"/>
<evidence type="ECO:0000259" key="1">
    <source>
        <dbReference type="Pfam" id="PF12680"/>
    </source>
</evidence>
<name>A0A4Y9LAA8_9BRAD</name>
<feature type="domain" description="SnoaL-like" evidence="1">
    <location>
        <begin position="7"/>
        <end position="100"/>
    </location>
</feature>
<gene>
    <name evidence="2" type="ORF">E4K66_09655</name>
</gene>
<dbReference type="Pfam" id="PF12680">
    <property type="entry name" value="SnoaL_2"/>
    <property type="match status" value="1"/>
</dbReference>